<evidence type="ECO:0000313" key="2">
    <source>
        <dbReference type="EMBL" id="TGZ38403.1"/>
    </source>
</evidence>
<organism evidence="2 3">
    <name type="scientific">Temnothorax longispinosus</name>
    <dbReference type="NCBI Taxonomy" id="300112"/>
    <lineage>
        <taxon>Eukaryota</taxon>
        <taxon>Metazoa</taxon>
        <taxon>Ecdysozoa</taxon>
        <taxon>Arthropoda</taxon>
        <taxon>Hexapoda</taxon>
        <taxon>Insecta</taxon>
        <taxon>Pterygota</taxon>
        <taxon>Neoptera</taxon>
        <taxon>Endopterygota</taxon>
        <taxon>Hymenoptera</taxon>
        <taxon>Apocrita</taxon>
        <taxon>Aculeata</taxon>
        <taxon>Formicoidea</taxon>
        <taxon>Formicidae</taxon>
        <taxon>Myrmicinae</taxon>
        <taxon>Temnothorax</taxon>
    </lineage>
</organism>
<protein>
    <submittedName>
        <fullName evidence="2">Uncharacterized protein</fullName>
    </submittedName>
</protein>
<gene>
    <name evidence="2" type="ORF">DBV15_06728</name>
</gene>
<keyword evidence="3" id="KW-1185">Reference proteome</keyword>
<evidence type="ECO:0000256" key="1">
    <source>
        <dbReference type="SAM" id="MobiDB-lite"/>
    </source>
</evidence>
<accession>A0A4S2JR44</accession>
<proteinExistence type="predicted"/>
<sequence length="125" mass="13922">MSDCVFSAVTSRGAKFSDRQPRQSDLSSGFRREMRDKDIAEPVTLIARKPAAEEETSLVNIEGIKATLLMEWALKGRAGIGRAVGGKDGRRNEGSGEEENETRRDERRVKKQRASDGQGAAERRW</sequence>
<evidence type="ECO:0000313" key="3">
    <source>
        <dbReference type="Proteomes" id="UP000310200"/>
    </source>
</evidence>
<comment type="caution">
    <text evidence="2">The sequence shown here is derived from an EMBL/GenBank/DDBJ whole genome shotgun (WGS) entry which is preliminary data.</text>
</comment>
<feature type="region of interest" description="Disordered" evidence="1">
    <location>
        <begin position="80"/>
        <end position="125"/>
    </location>
</feature>
<dbReference type="AlphaFoldDB" id="A0A4S2JR44"/>
<feature type="region of interest" description="Disordered" evidence="1">
    <location>
        <begin position="1"/>
        <end position="37"/>
    </location>
</feature>
<dbReference type="EMBL" id="QBLH01003435">
    <property type="protein sequence ID" value="TGZ38403.1"/>
    <property type="molecule type" value="Genomic_DNA"/>
</dbReference>
<reference evidence="2 3" key="1">
    <citation type="journal article" date="2019" name="Philos. Trans. R. Soc. Lond., B, Biol. Sci.">
        <title>Ant behaviour and brain gene expression of defending hosts depend on the ecological success of the intruding social parasite.</title>
        <authorList>
            <person name="Kaur R."/>
            <person name="Stoldt M."/>
            <person name="Jongepier E."/>
            <person name="Feldmeyer B."/>
            <person name="Menzel F."/>
            <person name="Bornberg-Bauer E."/>
            <person name="Foitzik S."/>
        </authorList>
    </citation>
    <scope>NUCLEOTIDE SEQUENCE [LARGE SCALE GENOMIC DNA]</scope>
    <source>
        <tissue evidence="2">Whole body</tissue>
    </source>
</reference>
<dbReference type="Proteomes" id="UP000310200">
    <property type="component" value="Unassembled WGS sequence"/>
</dbReference>
<feature type="compositionally biased region" description="Basic and acidic residues" evidence="1">
    <location>
        <begin position="85"/>
        <end position="94"/>
    </location>
</feature>
<name>A0A4S2JR44_9HYME</name>